<dbReference type="AlphaFoldDB" id="A0A6I6IR45"/>
<dbReference type="InterPro" id="IPR025711">
    <property type="entry name" value="PepSY"/>
</dbReference>
<accession>A0A6I6IR45</accession>
<dbReference type="Proteomes" id="UP000428330">
    <property type="component" value="Chromosome"/>
</dbReference>
<keyword evidence="1" id="KW-0732">Signal</keyword>
<dbReference type="KEGG" id="rom:EI983_10580"/>
<name>A0A6I6IR45_9RHOB</name>
<protein>
    <submittedName>
        <fullName evidence="3">PepSY domain-containing protein</fullName>
    </submittedName>
</protein>
<evidence type="ECO:0000259" key="2">
    <source>
        <dbReference type="Pfam" id="PF13670"/>
    </source>
</evidence>
<dbReference type="RefSeq" id="WP_157707376.1">
    <property type="nucleotide sequence ID" value="NZ_CP034348.1"/>
</dbReference>
<feature type="signal peptide" evidence="1">
    <location>
        <begin position="1"/>
        <end position="19"/>
    </location>
</feature>
<dbReference type="Pfam" id="PF13670">
    <property type="entry name" value="PepSY_2"/>
    <property type="match status" value="1"/>
</dbReference>
<keyword evidence="4" id="KW-1185">Reference proteome</keyword>
<feature type="domain" description="PepSY" evidence="2">
    <location>
        <begin position="4"/>
        <end position="79"/>
    </location>
</feature>
<evidence type="ECO:0000256" key="1">
    <source>
        <dbReference type="SAM" id="SignalP"/>
    </source>
</evidence>
<sequence length="83" mass="9069">MTRIIALALAIAAGSLAHATESTVALDTATSEKITAMLTAQGYEIRKIEIEDGMYEAYALKDGNRYEIYLNAELDVVKTELDD</sequence>
<reference evidence="4" key="1">
    <citation type="submission" date="2018-12" db="EMBL/GenBank/DDBJ databases">
        <title>Complete genome sequence of Roseovarius sp. MME-070.</title>
        <authorList>
            <person name="Nam Y.-D."/>
            <person name="Kang J."/>
            <person name="Chung W.-H."/>
            <person name="Park Y.S."/>
        </authorList>
    </citation>
    <scope>NUCLEOTIDE SEQUENCE [LARGE SCALE GENOMIC DNA]</scope>
    <source>
        <strain evidence="4">MME-070</strain>
    </source>
</reference>
<feature type="chain" id="PRO_5026205953" evidence="1">
    <location>
        <begin position="20"/>
        <end position="83"/>
    </location>
</feature>
<dbReference type="OrthoDB" id="7850927at2"/>
<proteinExistence type="predicted"/>
<evidence type="ECO:0000313" key="3">
    <source>
        <dbReference type="EMBL" id="QGX98692.1"/>
    </source>
</evidence>
<dbReference type="EMBL" id="CP034348">
    <property type="protein sequence ID" value="QGX98692.1"/>
    <property type="molecule type" value="Genomic_DNA"/>
</dbReference>
<evidence type="ECO:0000313" key="4">
    <source>
        <dbReference type="Proteomes" id="UP000428330"/>
    </source>
</evidence>
<organism evidence="3 4">
    <name type="scientific">Roseovarius faecimaris</name>
    <dbReference type="NCBI Taxonomy" id="2494550"/>
    <lineage>
        <taxon>Bacteria</taxon>
        <taxon>Pseudomonadati</taxon>
        <taxon>Pseudomonadota</taxon>
        <taxon>Alphaproteobacteria</taxon>
        <taxon>Rhodobacterales</taxon>
        <taxon>Roseobacteraceae</taxon>
        <taxon>Roseovarius</taxon>
    </lineage>
</organism>
<gene>
    <name evidence="3" type="ORF">EI983_10580</name>
</gene>